<keyword evidence="4" id="KW-1015">Disulfide bond</keyword>
<keyword evidence="10" id="KW-1185">Reference proteome</keyword>
<evidence type="ECO:0000256" key="6">
    <source>
        <dbReference type="SAM" id="MobiDB-lite"/>
    </source>
</evidence>
<dbReference type="InterPro" id="IPR051940">
    <property type="entry name" value="Chitin_bind-dev_reg"/>
</dbReference>
<dbReference type="PANTHER" id="PTHR23301:SF0">
    <property type="entry name" value="CHITIN-BINDING TYPE-2 DOMAIN-CONTAINING PROTEIN-RELATED"/>
    <property type="match status" value="1"/>
</dbReference>
<feature type="compositionally biased region" description="Acidic residues" evidence="6">
    <location>
        <begin position="149"/>
        <end position="299"/>
    </location>
</feature>
<feature type="compositionally biased region" description="Low complexity" evidence="6">
    <location>
        <begin position="300"/>
        <end position="319"/>
    </location>
</feature>
<dbReference type="SMART" id="SM00494">
    <property type="entry name" value="ChtBD2"/>
    <property type="match status" value="4"/>
</dbReference>
<sequence>MGAVRKASTSVSNGLFSKMVWLIKFGIVLSAFYLNIAAYKIDLTLGKPISDTIQVVPCTSTVANIWENQPHPDYCHFYISCMNNIGIVQTCLNDLYFNAITRHCDYPENVDCENPSTPTEPDLSTTDSTDEIETSEPTDATDTTVEGEITTEESTTETTTEDSTTEDSTTEDSTTEDSTTEDSTTEDSTTEDSTTEDSTTEDSTTEDSTTEDSTTEDSTTEDSTTEDSTTEDSTTEDSTTEDSTTEDSTTEDSTTEDSTTEDSTTEDSTTEDSTTEDSTTEDSTTEDSTTEDSTTEDSSTDFSTVEDNTTEETTTQPTTEQFCEPLCAGQDSEVADPENCSRFISCIDKCSGAVQFCPEGLHFNHHWSVCDLPQRAECLLEVCLGEPTELIPSVNSCRSYYECSASNANLRSCETGYVFDSTVLGCVLEDAHNACQIEDIPGAPQEVYNLCTTLVEDQLLPHPSRCDVYYRCVRGMLSPRMCLEGLLFDTQRGMCNLEDRVECNPEISVGKNL</sequence>
<dbReference type="PANTHER" id="PTHR23301">
    <property type="entry name" value="CHITIN BINDING PERITROPHIN-A"/>
    <property type="match status" value="1"/>
</dbReference>
<evidence type="ECO:0000256" key="5">
    <source>
        <dbReference type="ARBA" id="ARBA00023180"/>
    </source>
</evidence>
<dbReference type="PROSITE" id="PS50940">
    <property type="entry name" value="CHIT_BIND_II"/>
    <property type="match status" value="4"/>
</dbReference>
<feature type="domain" description="Chitin-binding type-2" evidence="8">
    <location>
        <begin position="55"/>
        <end position="114"/>
    </location>
</feature>
<dbReference type="RefSeq" id="XP_029712856.2">
    <property type="nucleotide sequence ID" value="XM_029856996.2"/>
</dbReference>
<feature type="domain" description="Chitin-binding type-2" evidence="8">
    <location>
        <begin position="448"/>
        <end position="505"/>
    </location>
</feature>
<dbReference type="EnsemblMetazoa" id="AALFPA23_022191.R32861">
    <property type="protein sequence ID" value="AALFPA23_022191.P32861"/>
    <property type="gene ID" value="AALFPA23_022191"/>
</dbReference>
<feature type="region of interest" description="Disordered" evidence="6">
    <location>
        <begin position="112"/>
        <end position="319"/>
    </location>
</feature>
<evidence type="ECO:0000256" key="4">
    <source>
        <dbReference type="ARBA" id="ARBA00023157"/>
    </source>
</evidence>
<reference evidence="9" key="2">
    <citation type="submission" date="2025-05" db="UniProtKB">
        <authorList>
            <consortium name="EnsemblMetazoa"/>
        </authorList>
    </citation>
    <scope>IDENTIFICATION</scope>
    <source>
        <strain evidence="9">Foshan</strain>
    </source>
</reference>
<evidence type="ECO:0000313" key="10">
    <source>
        <dbReference type="Proteomes" id="UP000069940"/>
    </source>
</evidence>
<dbReference type="Gene3D" id="2.170.140.10">
    <property type="entry name" value="Chitin binding domain"/>
    <property type="match status" value="4"/>
</dbReference>
<evidence type="ECO:0000256" key="2">
    <source>
        <dbReference type="ARBA" id="ARBA00022729"/>
    </source>
</evidence>
<dbReference type="InterPro" id="IPR036508">
    <property type="entry name" value="Chitin-bd_dom_sf"/>
</dbReference>
<dbReference type="Proteomes" id="UP000069940">
    <property type="component" value="Unassembled WGS sequence"/>
</dbReference>
<dbReference type="GeneID" id="115257416"/>
<keyword evidence="7" id="KW-0472">Membrane</keyword>
<dbReference type="InterPro" id="IPR002557">
    <property type="entry name" value="Chitin-bd_dom"/>
</dbReference>
<keyword evidence="7" id="KW-0812">Transmembrane</keyword>
<proteinExistence type="predicted"/>
<feature type="compositionally biased region" description="Polar residues" evidence="6">
    <location>
        <begin position="114"/>
        <end position="123"/>
    </location>
</feature>
<evidence type="ECO:0000256" key="3">
    <source>
        <dbReference type="ARBA" id="ARBA00022737"/>
    </source>
</evidence>
<reference evidence="10" key="1">
    <citation type="journal article" date="2015" name="Proc. Natl. Acad. Sci. U.S.A.">
        <title>Genome sequence of the Asian Tiger mosquito, Aedes albopictus, reveals insights into its biology, genetics, and evolution.</title>
        <authorList>
            <person name="Chen X.G."/>
            <person name="Jiang X."/>
            <person name="Gu J."/>
            <person name="Xu M."/>
            <person name="Wu Y."/>
            <person name="Deng Y."/>
            <person name="Zhang C."/>
            <person name="Bonizzoni M."/>
            <person name="Dermauw W."/>
            <person name="Vontas J."/>
            <person name="Armbruster P."/>
            <person name="Huang X."/>
            <person name="Yang Y."/>
            <person name="Zhang H."/>
            <person name="He W."/>
            <person name="Peng H."/>
            <person name="Liu Y."/>
            <person name="Wu K."/>
            <person name="Chen J."/>
            <person name="Lirakis M."/>
            <person name="Topalis P."/>
            <person name="Van Leeuwen T."/>
            <person name="Hall A.B."/>
            <person name="Jiang X."/>
            <person name="Thorpe C."/>
            <person name="Mueller R.L."/>
            <person name="Sun C."/>
            <person name="Waterhouse R.M."/>
            <person name="Yan G."/>
            <person name="Tu Z.J."/>
            <person name="Fang X."/>
            <person name="James A.A."/>
        </authorList>
    </citation>
    <scope>NUCLEOTIDE SEQUENCE [LARGE SCALE GENOMIC DNA]</scope>
    <source>
        <strain evidence="10">Foshan</strain>
    </source>
</reference>
<dbReference type="SUPFAM" id="SSF57625">
    <property type="entry name" value="Invertebrate chitin-binding proteins"/>
    <property type="match status" value="4"/>
</dbReference>
<name>A0ABM1ZW09_AEDAL</name>
<feature type="domain" description="Chitin-binding type-2" evidence="8">
    <location>
        <begin position="324"/>
        <end position="378"/>
    </location>
</feature>
<feature type="transmembrane region" description="Helical" evidence="7">
    <location>
        <begin position="21"/>
        <end position="39"/>
    </location>
</feature>
<keyword evidence="1" id="KW-0147">Chitin-binding</keyword>
<dbReference type="Pfam" id="PF01607">
    <property type="entry name" value="CBM_14"/>
    <property type="match status" value="4"/>
</dbReference>
<evidence type="ECO:0000256" key="7">
    <source>
        <dbReference type="SAM" id="Phobius"/>
    </source>
</evidence>
<accession>A0ABM1ZW09</accession>
<keyword evidence="2" id="KW-0732">Signal</keyword>
<organism evidence="9 10">
    <name type="scientific">Aedes albopictus</name>
    <name type="common">Asian tiger mosquito</name>
    <name type="synonym">Stegomyia albopicta</name>
    <dbReference type="NCBI Taxonomy" id="7160"/>
    <lineage>
        <taxon>Eukaryota</taxon>
        <taxon>Metazoa</taxon>
        <taxon>Ecdysozoa</taxon>
        <taxon>Arthropoda</taxon>
        <taxon>Hexapoda</taxon>
        <taxon>Insecta</taxon>
        <taxon>Pterygota</taxon>
        <taxon>Neoptera</taxon>
        <taxon>Endopterygota</taxon>
        <taxon>Diptera</taxon>
        <taxon>Nematocera</taxon>
        <taxon>Culicoidea</taxon>
        <taxon>Culicidae</taxon>
        <taxon>Culicinae</taxon>
        <taxon>Aedini</taxon>
        <taxon>Aedes</taxon>
        <taxon>Stegomyia</taxon>
    </lineage>
</organism>
<evidence type="ECO:0000256" key="1">
    <source>
        <dbReference type="ARBA" id="ARBA00022669"/>
    </source>
</evidence>
<keyword evidence="7" id="KW-1133">Transmembrane helix</keyword>
<evidence type="ECO:0000313" key="9">
    <source>
        <dbReference type="EnsemblMetazoa" id="AALFPA23_022191.P32861"/>
    </source>
</evidence>
<feature type="domain" description="Chitin-binding type-2" evidence="8">
    <location>
        <begin position="380"/>
        <end position="437"/>
    </location>
</feature>
<keyword evidence="3" id="KW-0677">Repeat</keyword>
<keyword evidence="5" id="KW-0325">Glycoprotein</keyword>
<evidence type="ECO:0000259" key="8">
    <source>
        <dbReference type="PROSITE" id="PS50940"/>
    </source>
</evidence>
<protein>
    <recommendedName>
        <fullName evidence="8">Chitin-binding type-2 domain-containing protein</fullName>
    </recommendedName>
</protein>